<gene>
    <name evidence="2" type="ORF">NEOLEDRAFT_1245896</name>
</gene>
<proteinExistence type="predicted"/>
<evidence type="ECO:0000313" key="3">
    <source>
        <dbReference type="Proteomes" id="UP000076761"/>
    </source>
</evidence>
<sequence length="255" mass="28101">MASPPYSFPNSHPFSHYPYSPQPDSGMKALFESSWRVLEQLPPPSMREILGAYNARGDGDREMLLAMLNAKSAEDQRLAAVATLQRTMLEMYRVSSIACPPPPPENYHFPAPSMPVPPMVASPYMHERRSSRPTAEPSRVTPPHLPGIRDAPPLDSGRARKRARSSRTSHSPQSRQLETASPDLPPSPYSSSHSDVAGRSPRSRGSMAIGSLLSSGAKDALHAEREEESPKRGQHRRSYEPRDEWPSQSTGALTT</sequence>
<dbReference type="InParanoid" id="A0A165NAS1"/>
<dbReference type="EMBL" id="KV425642">
    <property type="protein sequence ID" value="KZT19394.1"/>
    <property type="molecule type" value="Genomic_DNA"/>
</dbReference>
<protein>
    <submittedName>
        <fullName evidence="2">Uncharacterized protein</fullName>
    </submittedName>
</protein>
<name>A0A165NAS1_9AGAM</name>
<feature type="region of interest" description="Disordered" evidence="1">
    <location>
        <begin position="120"/>
        <end position="255"/>
    </location>
</feature>
<reference evidence="2 3" key="1">
    <citation type="journal article" date="2016" name="Mol. Biol. Evol.">
        <title>Comparative Genomics of Early-Diverging Mushroom-Forming Fungi Provides Insights into the Origins of Lignocellulose Decay Capabilities.</title>
        <authorList>
            <person name="Nagy L.G."/>
            <person name="Riley R."/>
            <person name="Tritt A."/>
            <person name="Adam C."/>
            <person name="Daum C."/>
            <person name="Floudas D."/>
            <person name="Sun H."/>
            <person name="Yadav J.S."/>
            <person name="Pangilinan J."/>
            <person name="Larsson K.H."/>
            <person name="Matsuura K."/>
            <person name="Barry K."/>
            <person name="Labutti K."/>
            <person name="Kuo R."/>
            <person name="Ohm R.A."/>
            <person name="Bhattacharya S.S."/>
            <person name="Shirouzu T."/>
            <person name="Yoshinaga Y."/>
            <person name="Martin F.M."/>
            <person name="Grigoriev I.V."/>
            <person name="Hibbett D.S."/>
        </authorList>
    </citation>
    <scope>NUCLEOTIDE SEQUENCE [LARGE SCALE GENOMIC DNA]</scope>
    <source>
        <strain evidence="2 3">HHB14362 ss-1</strain>
    </source>
</reference>
<dbReference type="Proteomes" id="UP000076761">
    <property type="component" value="Unassembled WGS sequence"/>
</dbReference>
<organism evidence="2 3">
    <name type="scientific">Neolentinus lepideus HHB14362 ss-1</name>
    <dbReference type="NCBI Taxonomy" id="1314782"/>
    <lineage>
        <taxon>Eukaryota</taxon>
        <taxon>Fungi</taxon>
        <taxon>Dikarya</taxon>
        <taxon>Basidiomycota</taxon>
        <taxon>Agaricomycotina</taxon>
        <taxon>Agaricomycetes</taxon>
        <taxon>Gloeophyllales</taxon>
        <taxon>Gloeophyllaceae</taxon>
        <taxon>Neolentinus</taxon>
    </lineage>
</organism>
<dbReference type="AlphaFoldDB" id="A0A165NAS1"/>
<keyword evidence="3" id="KW-1185">Reference proteome</keyword>
<evidence type="ECO:0000313" key="2">
    <source>
        <dbReference type="EMBL" id="KZT19394.1"/>
    </source>
</evidence>
<accession>A0A165NAS1</accession>
<dbReference type="OrthoDB" id="2537258at2759"/>
<evidence type="ECO:0000256" key="1">
    <source>
        <dbReference type="SAM" id="MobiDB-lite"/>
    </source>
</evidence>
<feature type="compositionally biased region" description="Polar residues" evidence="1">
    <location>
        <begin position="246"/>
        <end position="255"/>
    </location>
</feature>
<feature type="compositionally biased region" description="Basic and acidic residues" evidence="1">
    <location>
        <begin position="219"/>
        <end position="245"/>
    </location>
</feature>